<dbReference type="Gene3D" id="3.40.470.10">
    <property type="entry name" value="Uracil-DNA glycosylase-like domain"/>
    <property type="match status" value="1"/>
</dbReference>
<reference evidence="5 6" key="1">
    <citation type="submission" date="2024-06" db="EMBL/GenBank/DDBJ databases">
        <title>Pontibacter populi HYL7-15.</title>
        <authorList>
            <person name="Kim M.K."/>
        </authorList>
    </citation>
    <scope>NUCLEOTIDE SEQUENCE [LARGE SCALE GENOMIC DNA]</scope>
    <source>
        <strain evidence="5 6">HYL7-15</strain>
    </source>
</reference>
<keyword evidence="3" id="KW-0234">DNA repair</keyword>
<evidence type="ECO:0000256" key="2">
    <source>
        <dbReference type="ARBA" id="ARBA00022801"/>
    </source>
</evidence>
<dbReference type="SMART" id="SM00986">
    <property type="entry name" value="UDG"/>
    <property type="match status" value="1"/>
</dbReference>
<gene>
    <name evidence="5" type="primary">mug</name>
    <name evidence="5" type="ORF">ABS362_17285</name>
</gene>
<organism evidence="5 6">
    <name type="scientific">Pontibacter populi</name>
    <dbReference type="NCBI Taxonomy" id="890055"/>
    <lineage>
        <taxon>Bacteria</taxon>
        <taxon>Pseudomonadati</taxon>
        <taxon>Bacteroidota</taxon>
        <taxon>Cytophagia</taxon>
        <taxon>Cytophagales</taxon>
        <taxon>Hymenobacteraceae</taxon>
        <taxon>Pontibacter</taxon>
    </lineage>
</organism>
<name>A0ABV1RY63_9BACT</name>
<comment type="caution">
    <text evidence="5">The sequence shown here is derived from an EMBL/GenBank/DDBJ whole genome shotgun (WGS) entry which is preliminary data.</text>
</comment>
<dbReference type="SUPFAM" id="SSF52141">
    <property type="entry name" value="Uracil-DNA glycosylase-like"/>
    <property type="match status" value="1"/>
</dbReference>
<evidence type="ECO:0000313" key="5">
    <source>
        <dbReference type="EMBL" id="MER2999309.1"/>
    </source>
</evidence>
<protein>
    <submittedName>
        <fullName evidence="5">G/U mismatch-specific DNA glycosylase</fullName>
        <ecNumber evidence="5">3.2.2.28</ecNumber>
    </submittedName>
</protein>
<dbReference type="PANTHER" id="PTHR12159:SF9">
    <property type="entry name" value="G_T MISMATCH-SPECIFIC THYMINE DNA GLYCOSYLASE"/>
    <property type="match status" value="1"/>
</dbReference>
<feature type="domain" description="Uracil-DNA glycosylase-like" evidence="4">
    <location>
        <begin position="18"/>
        <end position="176"/>
    </location>
</feature>
<dbReference type="CDD" id="cd10028">
    <property type="entry name" value="UDG-F2_TDG_MUG"/>
    <property type="match status" value="1"/>
</dbReference>
<keyword evidence="6" id="KW-1185">Reference proteome</keyword>
<dbReference type="InterPro" id="IPR005122">
    <property type="entry name" value="Uracil-DNA_glycosylase-like"/>
</dbReference>
<evidence type="ECO:0000256" key="3">
    <source>
        <dbReference type="ARBA" id="ARBA00023204"/>
    </source>
</evidence>
<dbReference type="EC" id="3.2.2.28" evidence="5"/>
<dbReference type="InterPro" id="IPR015637">
    <property type="entry name" value="MUG/TDG"/>
</dbReference>
<accession>A0ABV1RY63</accession>
<dbReference type="InterPro" id="IPR036895">
    <property type="entry name" value="Uracil-DNA_glycosylase-like_sf"/>
</dbReference>
<dbReference type="Pfam" id="PF03167">
    <property type="entry name" value="UDG"/>
    <property type="match status" value="1"/>
</dbReference>
<evidence type="ECO:0000256" key="1">
    <source>
        <dbReference type="ARBA" id="ARBA00022763"/>
    </source>
</evidence>
<keyword evidence="5" id="KW-0326">Glycosidase</keyword>
<dbReference type="SMART" id="SM00987">
    <property type="entry name" value="UreE_C"/>
    <property type="match status" value="1"/>
</dbReference>
<dbReference type="PANTHER" id="PTHR12159">
    <property type="entry name" value="G/T AND G/U MISMATCH-SPECIFIC DNA GLYCOSYLASE"/>
    <property type="match status" value="1"/>
</dbReference>
<dbReference type="GO" id="GO:0016798">
    <property type="term" value="F:hydrolase activity, acting on glycosyl bonds"/>
    <property type="evidence" value="ECO:0007669"/>
    <property type="project" value="UniProtKB-KW"/>
</dbReference>
<proteinExistence type="predicted"/>
<evidence type="ECO:0000259" key="4">
    <source>
        <dbReference type="SMART" id="SM00986"/>
    </source>
</evidence>
<evidence type="ECO:0000313" key="6">
    <source>
        <dbReference type="Proteomes" id="UP001476807"/>
    </source>
</evidence>
<sequence length="187" mass="20623">MIKPTKAEVAAAQNRTIRDVIAPDLGVLFCGINTGLYSAATGHHFARPGNRFWPTLYRSGFTPRLFAPDEELELISLGYGITNIVDRATASAAEVTIEELKQGGISLKRKLQVFRPKVLAILGISAYRTAFNQPKAILGRQPDLIAETIVWVLPNPSGLNAHFPPVKLAEVFREFRDELKLLGLMDL</sequence>
<dbReference type="NCBIfam" id="NF007570">
    <property type="entry name" value="PRK10201.1"/>
    <property type="match status" value="1"/>
</dbReference>
<dbReference type="EMBL" id="JBEOKT010000021">
    <property type="protein sequence ID" value="MER2999309.1"/>
    <property type="molecule type" value="Genomic_DNA"/>
</dbReference>
<dbReference type="Proteomes" id="UP001476807">
    <property type="component" value="Unassembled WGS sequence"/>
</dbReference>
<dbReference type="RefSeq" id="WP_350414031.1">
    <property type="nucleotide sequence ID" value="NZ_JBEOKT010000021.1"/>
</dbReference>
<keyword evidence="2 5" id="KW-0378">Hydrolase</keyword>
<keyword evidence="1" id="KW-0227">DNA damage</keyword>